<proteinExistence type="predicted"/>
<evidence type="ECO:0000313" key="2">
    <source>
        <dbReference type="EMBL" id="KAK7933432.1"/>
    </source>
</evidence>
<protein>
    <submittedName>
        <fullName evidence="2">Uncharacterized protein</fullName>
    </submittedName>
</protein>
<evidence type="ECO:0000256" key="1">
    <source>
        <dbReference type="SAM" id="MobiDB-lite"/>
    </source>
</evidence>
<feature type="region of interest" description="Disordered" evidence="1">
    <location>
        <begin position="85"/>
        <end position="114"/>
    </location>
</feature>
<organism evidence="2 3">
    <name type="scientific">Mugilogobius chulae</name>
    <name type="common">yellowstripe goby</name>
    <dbReference type="NCBI Taxonomy" id="88201"/>
    <lineage>
        <taxon>Eukaryota</taxon>
        <taxon>Metazoa</taxon>
        <taxon>Chordata</taxon>
        <taxon>Craniata</taxon>
        <taxon>Vertebrata</taxon>
        <taxon>Euteleostomi</taxon>
        <taxon>Actinopterygii</taxon>
        <taxon>Neopterygii</taxon>
        <taxon>Teleostei</taxon>
        <taxon>Neoteleostei</taxon>
        <taxon>Acanthomorphata</taxon>
        <taxon>Gobiaria</taxon>
        <taxon>Gobiiformes</taxon>
        <taxon>Gobioidei</taxon>
        <taxon>Gobiidae</taxon>
        <taxon>Gobionellinae</taxon>
        <taxon>Mugilogobius</taxon>
    </lineage>
</organism>
<comment type="caution">
    <text evidence="2">The sequence shown here is derived from an EMBL/GenBank/DDBJ whole genome shotgun (WGS) entry which is preliminary data.</text>
</comment>
<feature type="compositionally biased region" description="Basic and acidic residues" evidence="1">
    <location>
        <begin position="105"/>
        <end position="114"/>
    </location>
</feature>
<dbReference type="AlphaFoldDB" id="A0AAW0PPH1"/>
<feature type="compositionally biased region" description="Basic and acidic residues" evidence="1">
    <location>
        <begin position="85"/>
        <end position="98"/>
    </location>
</feature>
<dbReference type="Proteomes" id="UP001460270">
    <property type="component" value="Unassembled WGS sequence"/>
</dbReference>
<keyword evidence="3" id="KW-1185">Reference proteome</keyword>
<dbReference type="EMBL" id="JBBPFD010000003">
    <property type="protein sequence ID" value="KAK7933432.1"/>
    <property type="molecule type" value="Genomic_DNA"/>
</dbReference>
<accession>A0AAW0PPH1</accession>
<gene>
    <name evidence="2" type="ORF">WMY93_004328</name>
</gene>
<reference evidence="3" key="1">
    <citation type="submission" date="2024-04" db="EMBL/GenBank/DDBJ databases">
        <title>Salinicola lusitanus LLJ914,a marine bacterium isolated from the Okinawa Trough.</title>
        <authorList>
            <person name="Li J."/>
        </authorList>
    </citation>
    <scope>NUCLEOTIDE SEQUENCE [LARGE SCALE GENOMIC DNA]</scope>
</reference>
<evidence type="ECO:0000313" key="3">
    <source>
        <dbReference type="Proteomes" id="UP001460270"/>
    </source>
</evidence>
<sequence>MDFPPSISCKKSNFSSISSRRLTQTLEETTKTTRQKASCGREQAEGAAQDESTAKGDDRDPKSLSPLQFRLLYFCIMLLCSPWSKESKKEAREREGKAQEGTSEATKDLPHPCP</sequence>
<feature type="compositionally biased region" description="Basic and acidic residues" evidence="1">
    <location>
        <begin position="52"/>
        <end position="62"/>
    </location>
</feature>
<name>A0AAW0PPH1_9GOBI</name>
<feature type="region of interest" description="Disordered" evidence="1">
    <location>
        <begin position="20"/>
        <end position="62"/>
    </location>
</feature>